<keyword evidence="2" id="KW-1185">Reference proteome</keyword>
<reference evidence="2" key="1">
    <citation type="journal article" date="2007" name="Nature">
        <title>The grapevine genome sequence suggests ancestral hexaploidization in major angiosperm phyla.</title>
        <authorList>
            <consortium name="The French-Italian Public Consortium for Grapevine Genome Characterization."/>
            <person name="Jaillon O."/>
            <person name="Aury J.-M."/>
            <person name="Noel B."/>
            <person name="Policriti A."/>
            <person name="Clepet C."/>
            <person name="Casagrande A."/>
            <person name="Choisne N."/>
            <person name="Aubourg S."/>
            <person name="Vitulo N."/>
            <person name="Jubin C."/>
            <person name="Vezzi A."/>
            <person name="Legeai F."/>
            <person name="Hugueney P."/>
            <person name="Dasilva C."/>
            <person name="Horner D."/>
            <person name="Mica E."/>
            <person name="Jublot D."/>
            <person name="Poulain J."/>
            <person name="Bruyere C."/>
            <person name="Billault A."/>
            <person name="Segurens B."/>
            <person name="Gouyvenoux M."/>
            <person name="Ugarte E."/>
            <person name="Cattonaro F."/>
            <person name="Anthouard V."/>
            <person name="Vico V."/>
            <person name="Del Fabbro C."/>
            <person name="Alaux M."/>
            <person name="Di Gaspero G."/>
            <person name="Dumas V."/>
            <person name="Felice N."/>
            <person name="Paillard S."/>
            <person name="Juman I."/>
            <person name="Moroldo M."/>
            <person name="Scalabrin S."/>
            <person name="Canaguier A."/>
            <person name="Le Clainche I."/>
            <person name="Malacrida G."/>
            <person name="Durand E."/>
            <person name="Pesole G."/>
            <person name="Laucou V."/>
            <person name="Chatelet P."/>
            <person name="Merdinoglu D."/>
            <person name="Delledonne M."/>
            <person name="Pezzotti M."/>
            <person name="Lecharny A."/>
            <person name="Scarpelli C."/>
            <person name="Artiguenave F."/>
            <person name="Pe M.E."/>
            <person name="Valle G."/>
            <person name="Morgante M."/>
            <person name="Caboche M."/>
            <person name="Adam-Blondon A.-F."/>
            <person name="Weissenbach J."/>
            <person name="Quetier F."/>
            <person name="Wincker P."/>
        </authorList>
    </citation>
    <scope>NUCLEOTIDE SEQUENCE [LARGE SCALE GENOMIC DNA]</scope>
    <source>
        <strain evidence="2">cv. Pinot noir / PN40024</strain>
    </source>
</reference>
<organism evidence="1 2">
    <name type="scientific">Vitis vinifera</name>
    <name type="common">Grape</name>
    <dbReference type="NCBI Taxonomy" id="29760"/>
    <lineage>
        <taxon>Eukaryota</taxon>
        <taxon>Viridiplantae</taxon>
        <taxon>Streptophyta</taxon>
        <taxon>Embryophyta</taxon>
        <taxon>Tracheophyta</taxon>
        <taxon>Spermatophyta</taxon>
        <taxon>Magnoliopsida</taxon>
        <taxon>eudicotyledons</taxon>
        <taxon>Gunneridae</taxon>
        <taxon>Pentapetalae</taxon>
        <taxon>rosids</taxon>
        <taxon>Vitales</taxon>
        <taxon>Vitaceae</taxon>
        <taxon>Viteae</taxon>
        <taxon>Vitis</taxon>
    </lineage>
</organism>
<dbReference type="AlphaFoldDB" id="D7SID4"/>
<proteinExistence type="predicted"/>
<dbReference type="HOGENOM" id="CLU_2296835_0_0_1"/>
<gene>
    <name evidence="1" type="ordered locus">VIT_17s0000g05960</name>
</gene>
<dbReference type="PaxDb" id="29760-VIT_17s0000g05960.t01"/>
<dbReference type="Proteomes" id="UP000009183">
    <property type="component" value="Chromosome 17"/>
</dbReference>
<name>D7SID4_VITVI</name>
<evidence type="ECO:0000313" key="2">
    <source>
        <dbReference type="Proteomes" id="UP000009183"/>
    </source>
</evidence>
<protein>
    <submittedName>
        <fullName evidence="1">Uncharacterized protein</fullName>
    </submittedName>
</protein>
<dbReference type="InParanoid" id="D7SID4"/>
<accession>D7SID4</accession>
<sequence length="101" mass="10888">MSSIFDSVIIFFPGPTSMADIVLLTWAEASSRRLSQSRNAASERGSLARRIRRGHEDELWIEFWGGVEGGESGEAGDRVLSDIADGFDRVGVAGRKGGVFG</sequence>
<evidence type="ECO:0000313" key="1">
    <source>
        <dbReference type="EMBL" id="CBI15245.3"/>
    </source>
</evidence>
<dbReference type="EMBL" id="FN594950">
    <property type="protein sequence ID" value="CBI15245.3"/>
    <property type="molecule type" value="Genomic_DNA"/>
</dbReference>